<keyword evidence="1" id="KW-0472">Membrane</keyword>
<sequence>MNRTNKIWNADESIAIDENQLLAYLEGRLSSEEQHRLEEVLESDPFLNDAVEGLAEIKDKEQLKQIAAQINQQLRRQIKNRKAHRKSRTRLTEHWGWLYVLIVLGLVLMAWWVIKLMEQ</sequence>
<evidence type="ECO:0000256" key="1">
    <source>
        <dbReference type="SAM" id="Phobius"/>
    </source>
</evidence>
<dbReference type="RefSeq" id="WP_150033704.1">
    <property type="nucleotide sequence ID" value="NZ_VWSH01000004.1"/>
</dbReference>
<evidence type="ECO:0008006" key="4">
    <source>
        <dbReference type="Google" id="ProtNLM"/>
    </source>
</evidence>
<dbReference type="EMBL" id="VWSH01000004">
    <property type="protein sequence ID" value="KAA5532202.1"/>
    <property type="molecule type" value="Genomic_DNA"/>
</dbReference>
<dbReference type="Proteomes" id="UP000323632">
    <property type="component" value="Unassembled WGS sequence"/>
</dbReference>
<protein>
    <recommendedName>
        <fullName evidence="4">Zinc-finger domain-containing protein</fullName>
    </recommendedName>
</protein>
<reference evidence="2 3" key="1">
    <citation type="submission" date="2019-09" db="EMBL/GenBank/DDBJ databases">
        <title>Genome sequence and assembly of Taibaiella sp.</title>
        <authorList>
            <person name="Chhetri G."/>
        </authorList>
    </citation>
    <scope>NUCLEOTIDE SEQUENCE [LARGE SCALE GENOMIC DNA]</scope>
    <source>
        <strain evidence="2 3">KVB11</strain>
    </source>
</reference>
<proteinExistence type="predicted"/>
<evidence type="ECO:0000313" key="2">
    <source>
        <dbReference type="EMBL" id="KAA5532202.1"/>
    </source>
</evidence>
<comment type="caution">
    <text evidence="2">The sequence shown here is derived from an EMBL/GenBank/DDBJ whole genome shotgun (WGS) entry which is preliminary data.</text>
</comment>
<feature type="transmembrane region" description="Helical" evidence="1">
    <location>
        <begin position="95"/>
        <end position="114"/>
    </location>
</feature>
<keyword evidence="3" id="KW-1185">Reference proteome</keyword>
<accession>A0A5M6CEA7</accession>
<organism evidence="2 3">
    <name type="scientific">Taibaiella lutea</name>
    <dbReference type="NCBI Taxonomy" id="2608001"/>
    <lineage>
        <taxon>Bacteria</taxon>
        <taxon>Pseudomonadati</taxon>
        <taxon>Bacteroidota</taxon>
        <taxon>Chitinophagia</taxon>
        <taxon>Chitinophagales</taxon>
        <taxon>Chitinophagaceae</taxon>
        <taxon>Taibaiella</taxon>
    </lineage>
</organism>
<gene>
    <name evidence="2" type="ORF">F0919_15485</name>
</gene>
<keyword evidence="1" id="KW-0812">Transmembrane</keyword>
<name>A0A5M6CEA7_9BACT</name>
<dbReference type="AlphaFoldDB" id="A0A5M6CEA7"/>
<evidence type="ECO:0000313" key="3">
    <source>
        <dbReference type="Proteomes" id="UP000323632"/>
    </source>
</evidence>
<keyword evidence="1" id="KW-1133">Transmembrane helix</keyword>